<dbReference type="SUPFAM" id="SSF52980">
    <property type="entry name" value="Restriction endonuclease-like"/>
    <property type="match status" value="1"/>
</dbReference>
<dbReference type="EMBL" id="MN739096">
    <property type="protein sequence ID" value="QHS88393.1"/>
    <property type="molecule type" value="Genomic_DNA"/>
</dbReference>
<dbReference type="PANTHER" id="PTHR46609:SF8">
    <property type="entry name" value="YQAJ VIRAL RECOMBINASE DOMAIN-CONTAINING PROTEIN"/>
    <property type="match status" value="1"/>
</dbReference>
<dbReference type="CDD" id="cd22343">
    <property type="entry name" value="PDDEXK_lambda_exonuclease-like"/>
    <property type="match status" value="1"/>
</dbReference>
<accession>A0A6C0BAA3</accession>
<dbReference type="InterPro" id="IPR019080">
    <property type="entry name" value="YqaJ_viral_recombinase"/>
</dbReference>
<dbReference type="InterPro" id="IPR011604">
    <property type="entry name" value="PDDEXK-like_dom_sf"/>
</dbReference>
<protein>
    <recommendedName>
        <fullName evidence="1">YqaJ viral recombinase domain-containing protein</fullName>
    </recommendedName>
</protein>
<dbReference type="InterPro" id="IPR017482">
    <property type="entry name" value="Lambda-type_endonuclease"/>
</dbReference>
<dbReference type="AlphaFoldDB" id="A0A6C0BAA3"/>
<dbReference type="InterPro" id="IPR051703">
    <property type="entry name" value="NF-kappa-B_Signaling_Reg"/>
</dbReference>
<dbReference type="Pfam" id="PF09588">
    <property type="entry name" value="YqaJ"/>
    <property type="match status" value="1"/>
</dbReference>
<organism evidence="2">
    <name type="scientific">viral metagenome</name>
    <dbReference type="NCBI Taxonomy" id="1070528"/>
    <lineage>
        <taxon>unclassified sequences</taxon>
        <taxon>metagenomes</taxon>
        <taxon>organismal metagenomes</taxon>
    </lineage>
</organism>
<proteinExistence type="predicted"/>
<dbReference type="NCBIfam" id="TIGR03033">
    <property type="entry name" value="phage_rel_nuc"/>
    <property type="match status" value="1"/>
</dbReference>
<dbReference type="Gene3D" id="3.90.320.10">
    <property type="match status" value="1"/>
</dbReference>
<feature type="domain" description="YqaJ viral recombinase" evidence="1">
    <location>
        <begin position="91"/>
        <end position="224"/>
    </location>
</feature>
<evidence type="ECO:0000313" key="2">
    <source>
        <dbReference type="EMBL" id="QHS88393.1"/>
    </source>
</evidence>
<name>A0A6C0BAA3_9ZZZZ</name>
<reference evidence="2" key="1">
    <citation type="journal article" date="2020" name="Nature">
        <title>Giant virus diversity and host interactions through global metagenomics.</title>
        <authorList>
            <person name="Schulz F."/>
            <person name="Roux S."/>
            <person name="Paez-Espino D."/>
            <person name="Jungbluth S."/>
            <person name="Walsh D.A."/>
            <person name="Denef V.J."/>
            <person name="McMahon K.D."/>
            <person name="Konstantinidis K.T."/>
            <person name="Eloe-Fadrosh E.A."/>
            <person name="Kyrpides N.C."/>
            <person name="Woyke T."/>
        </authorList>
    </citation>
    <scope>NUCLEOTIDE SEQUENCE</scope>
    <source>
        <strain evidence="2">GVMAG-M-3300010158-55</strain>
    </source>
</reference>
<dbReference type="InterPro" id="IPR011335">
    <property type="entry name" value="Restrct_endonuc-II-like"/>
</dbReference>
<sequence>MVDCALMLIEEYVQEHLDHIHKDSFTHEMIEQLSELLAIQLECHTHEIQNAIKVAHSVAYGRTTLYCPIQENIVEKLQRLEQEHYDQRSEQWYTIRHSLLTASSIYKVIGSEAKRNELICNKCGPVVVHASTHTEGPMHWGVKYEPVSIAYYCHVNQTKIQEYGCITHPMYPFLGASPDGINVLESSPCYGRMLEIKNPYSREITGNPKEEYWIQCQVQMEVCDLDACDFLETSFKEYASIEDFNADGTFQLTSDGKYKGIILHFEVNGEFHYEYAPFHCTQEEYNEWEETTMIQYPNYIKTMYWKLEDEHCTIIPRHKAWFQWFLPSIIEIHDIIQTEKQTNLWENRLPKKKCRITL</sequence>
<dbReference type="PANTHER" id="PTHR46609">
    <property type="entry name" value="EXONUCLEASE, PHAGE-TYPE/RECB, C-TERMINAL DOMAIN-CONTAINING PROTEIN"/>
    <property type="match status" value="1"/>
</dbReference>
<evidence type="ECO:0000259" key="1">
    <source>
        <dbReference type="Pfam" id="PF09588"/>
    </source>
</evidence>